<dbReference type="AlphaFoldDB" id="A0A9P1GMX5"/>
<keyword evidence="3" id="KW-0813">Transport</keyword>
<feature type="transmembrane region" description="Helical" evidence="8">
    <location>
        <begin position="403"/>
        <end position="423"/>
    </location>
</feature>
<keyword evidence="11" id="KW-1185">Reference proteome</keyword>
<evidence type="ECO:0000313" key="9">
    <source>
        <dbReference type="EMBL" id="CAI4017801.1"/>
    </source>
</evidence>
<name>A0A9P1GMX5_9DINO</name>
<evidence type="ECO:0000313" key="10">
    <source>
        <dbReference type="EMBL" id="CAL4805113.1"/>
    </source>
</evidence>
<evidence type="ECO:0000256" key="1">
    <source>
        <dbReference type="ARBA" id="ARBA00004141"/>
    </source>
</evidence>
<feature type="transmembrane region" description="Helical" evidence="8">
    <location>
        <begin position="56"/>
        <end position="76"/>
    </location>
</feature>
<keyword evidence="4 8" id="KW-0812">Transmembrane</keyword>
<dbReference type="GO" id="GO:0016020">
    <property type="term" value="C:membrane"/>
    <property type="evidence" value="ECO:0007669"/>
    <property type="project" value="UniProtKB-SubCell"/>
</dbReference>
<feature type="transmembrane region" description="Helical" evidence="8">
    <location>
        <begin position="317"/>
        <end position="339"/>
    </location>
</feature>
<proteinExistence type="inferred from homology"/>
<feature type="transmembrane region" description="Helical" evidence="8">
    <location>
        <begin position="152"/>
        <end position="171"/>
    </location>
</feature>
<dbReference type="Proteomes" id="UP001152797">
    <property type="component" value="Unassembled WGS sequence"/>
</dbReference>
<reference evidence="10 11" key="2">
    <citation type="submission" date="2024-05" db="EMBL/GenBank/DDBJ databases">
        <authorList>
            <person name="Chen Y."/>
            <person name="Shah S."/>
            <person name="Dougan E. K."/>
            <person name="Thang M."/>
            <person name="Chan C."/>
        </authorList>
    </citation>
    <scope>NUCLEOTIDE SEQUENCE [LARGE SCALE GENOMIC DNA]</scope>
</reference>
<dbReference type="PANTHER" id="PTHR20772:SF2">
    <property type="entry name" value="PROTEIN FMP42"/>
    <property type="match status" value="1"/>
</dbReference>
<evidence type="ECO:0000256" key="5">
    <source>
        <dbReference type="ARBA" id="ARBA00022970"/>
    </source>
</evidence>
<feature type="transmembrane region" description="Helical" evidence="8">
    <location>
        <begin position="276"/>
        <end position="297"/>
    </location>
</feature>
<dbReference type="EMBL" id="CAMXCT020006656">
    <property type="protein sequence ID" value="CAL1171176.1"/>
    <property type="molecule type" value="Genomic_DNA"/>
</dbReference>
<accession>A0A9P1GMX5</accession>
<dbReference type="OrthoDB" id="428757at2759"/>
<feature type="transmembrane region" description="Helical" evidence="8">
    <location>
        <begin position="123"/>
        <end position="146"/>
    </location>
</feature>
<protein>
    <submittedName>
        <fullName evidence="9">Uncharacterized protein</fullName>
    </submittedName>
</protein>
<evidence type="ECO:0000256" key="3">
    <source>
        <dbReference type="ARBA" id="ARBA00022448"/>
    </source>
</evidence>
<dbReference type="EMBL" id="CAMXCT010006656">
    <property type="protein sequence ID" value="CAI4017801.1"/>
    <property type="molecule type" value="Genomic_DNA"/>
</dbReference>
<evidence type="ECO:0000256" key="4">
    <source>
        <dbReference type="ARBA" id="ARBA00022692"/>
    </source>
</evidence>
<comment type="subcellular location">
    <subcellularLocation>
        <location evidence="1">Membrane</location>
        <topology evidence="1">Multi-pass membrane protein</topology>
    </subcellularLocation>
</comment>
<dbReference type="PANTHER" id="PTHR20772">
    <property type="entry name" value="PROTEIN FMP42"/>
    <property type="match status" value="1"/>
</dbReference>
<organism evidence="9">
    <name type="scientific">Cladocopium goreaui</name>
    <dbReference type="NCBI Taxonomy" id="2562237"/>
    <lineage>
        <taxon>Eukaryota</taxon>
        <taxon>Sar</taxon>
        <taxon>Alveolata</taxon>
        <taxon>Dinophyceae</taxon>
        <taxon>Suessiales</taxon>
        <taxon>Symbiodiniaceae</taxon>
        <taxon>Cladocopium</taxon>
    </lineage>
</organism>
<comment type="caution">
    <text evidence="9">The sequence shown here is derived from an EMBL/GenBank/DDBJ whole genome shotgun (WGS) entry which is preliminary data.</text>
</comment>
<evidence type="ECO:0000256" key="7">
    <source>
        <dbReference type="ARBA" id="ARBA00023136"/>
    </source>
</evidence>
<evidence type="ECO:0000313" key="11">
    <source>
        <dbReference type="Proteomes" id="UP001152797"/>
    </source>
</evidence>
<keyword evidence="7 8" id="KW-0472">Membrane</keyword>
<sequence length="464" mass="50231">MALQLPASFEVEPLGSTHSLRRSSSVATAVAMLGGQDPFQSFQGSDQGRPASWQSVFLLILAFVLIASMSGGLIFGSAPFQAALVDYGYSMEEAKHIWGLAFQVFVVGTAMVSPLLDYIAPRWFASFGLALECFGHHLLAGIAAYPLQEGRYILAAGLGIVGVGGNMLMLSSIQFSGLFVNSCTITAMMSGTYQLAGFIFSLLDASFMNFEVFFHMYEIISLVGMGLAFICYPNEPYTSSLQPAGCTWPTMPCRPCGGAPSSCKDSWAPLQLSRTWFFLLSFSLGATCGAWCSATFLQTVTRKAQAAGELPSAVDAFVVWMPFVSNATFVFSPCIGMLIDLQGFVPAVQILLAMVLSAVLSLWLLPFNLQWWTLLSLNCLQAVTYSLQFTYTARRYRVEQFGIIMGFTTVIQSVVNIGGLYLLTAPAGLAAAAFIVPTCFTCLMWCLKERRDISRLLPGHAVVG</sequence>
<evidence type="ECO:0000256" key="6">
    <source>
        <dbReference type="ARBA" id="ARBA00022989"/>
    </source>
</evidence>
<keyword evidence="6 8" id="KW-1133">Transmembrane helix</keyword>
<feature type="transmembrane region" description="Helical" evidence="8">
    <location>
        <begin position="346"/>
        <end position="365"/>
    </location>
</feature>
<reference evidence="9" key="1">
    <citation type="submission" date="2022-10" db="EMBL/GenBank/DDBJ databases">
        <authorList>
            <person name="Chen Y."/>
            <person name="Dougan E. K."/>
            <person name="Chan C."/>
            <person name="Rhodes N."/>
            <person name="Thang M."/>
        </authorList>
    </citation>
    <scope>NUCLEOTIDE SEQUENCE</scope>
</reference>
<dbReference type="InterPro" id="IPR036259">
    <property type="entry name" value="MFS_trans_sf"/>
</dbReference>
<dbReference type="EMBL" id="CAMXCT030006656">
    <property type="protein sequence ID" value="CAL4805113.1"/>
    <property type="molecule type" value="Genomic_DNA"/>
</dbReference>
<evidence type="ECO:0000256" key="8">
    <source>
        <dbReference type="SAM" id="Phobius"/>
    </source>
</evidence>
<feature type="transmembrane region" description="Helical" evidence="8">
    <location>
        <begin position="429"/>
        <end position="447"/>
    </location>
</feature>
<dbReference type="InterPro" id="IPR052599">
    <property type="entry name" value="SLC43A_AATransporter"/>
</dbReference>
<evidence type="ECO:0000256" key="2">
    <source>
        <dbReference type="ARBA" id="ARBA00006595"/>
    </source>
</evidence>
<feature type="transmembrane region" description="Helical" evidence="8">
    <location>
        <begin position="96"/>
        <end position="116"/>
    </location>
</feature>
<feature type="transmembrane region" description="Helical" evidence="8">
    <location>
        <begin position="178"/>
        <end position="200"/>
    </location>
</feature>
<dbReference type="SUPFAM" id="SSF103473">
    <property type="entry name" value="MFS general substrate transporter"/>
    <property type="match status" value="1"/>
</dbReference>
<feature type="transmembrane region" description="Helical" evidence="8">
    <location>
        <begin position="212"/>
        <end position="232"/>
    </location>
</feature>
<keyword evidence="5" id="KW-0029">Amino-acid transport</keyword>
<comment type="similarity">
    <text evidence="2">Belongs to the SLC43A transporter (TC 2.A.1.44) family.</text>
</comment>
<dbReference type="GO" id="GO:0006865">
    <property type="term" value="P:amino acid transport"/>
    <property type="evidence" value="ECO:0007669"/>
    <property type="project" value="UniProtKB-KW"/>
</dbReference>
<gene>
    <name evidence="9" type="ORF">C1SCF055_LOCUS42421</name>
</gene>